<evidence type="ECO:0000256" key="2">
    <source>
        <dbReference type="ARBA" id="ARBA00023128"/>
    </source>
</evidence>
<dbReference type="PANTHER" id="PTHR46281:SF8">
    <property type="entry name" value="CYTOCHROME C OXIDASE SUBUNIT 12, MITOCHONDRIAL"/>
    <property type="match status" value="1"/>
</dbReference>
<dbReference type="Gene3D" id="1.10.10.140">
    <property type="entry name" value="Cytochrome c oxidase, subunit VIb"/>
    <property type="match status" value="1"/>
</dbReference>
<dbReference type="InterPro" id="IPR048280">
    <property type="entry name" value="COX6B-like"/>
</dbReference>
<keyword evidence="3" id="KW-1015">Disulfide bond</keyword>
<dbReference type="InterPro" id="IPR036549">
    <property type="entry name" value="CX6/COA6-like_sf"/>
</dbReference>
<dbReference type="EMBL" id="BSYO01000019">
    <property type="protein sequence ID" value="GMH18244.1"/>
    <property type="molecule type" value="Genomic_DNA"/>
</dbReference>
<comment type="caution">
    <text evidence="4">The sequence shown here is derived from an EMBL/GenBank/DDBJ whole genome shotgun (WGS) entry which is preliminary data.</text>
</comment>
<gene>
    <name evidence="4" type="ORF">Nepgr_020085</name>
</gene>
<sequence>MLLCPWRWSAPFPSRNLVYSAAATAISSLFKVRPSFLSPGLPSQSNTPKALSYHLASTPFMSSNDGGRSLRRSMPHSTPTLSTRCIAAKGEESNECGKFARYYRSLCPGEWRSPQDTLYLHSIIINVVRSKLIASLDAARCVDRSHLVR</sequence>
<dbReference type="Proteomes" id="UP001279734">
    <property type="component" value="Unassembled WGS sequence"/>
</dbReference>
<accession>A0AAD3SX01</accession>
<evidence type="ECO:0000313" key="4">
    <source>
        <dbReference type="EMBL" id="GMH18244.1"/>
    </source>
</evidence>
<reference evidence="4" key="1">
    <citation type="submission" date="2023-05" db="EMBL/GenBank/DDBJ databases">
        <title>Nepenthes gracilis genome sequencing.</title>
        <authorList>
            <person name="Fukushima K."/>
        </authorList>
    </citation>
    <scope>NUCLEOTIDE SEQUENCE</scope>
    <source>
        <strain evidence="4">SING2019-196</strain>
    </source>
</reference>
<dbReference type="GO" id="GO:0045277">
    <property type="term" value="C:respiratory chain complex IV"/>
    <property type="evidence" value="ECO:0007669"/>
    <property type="project" value="InterPro"/>
</dbReference>
<evidence type="ECO:0000313" key="5">
    <source>
        <dbReference type="Proteomes" id="UP001279734"/>
    </source>
</evidence>
<dbReference type="GO" id="GO:0005739">
    <property type="term" value="C:mitochondrion"/>
    <property type="evidence" value="ECO:0007669"/>
    <property type="project" value="UniProtKB-SubCell"/>
</dbReference>
<protein>
    <submittedName>
        <fullName evidence="4">Uncharacterized protein</fullName>
    </submittedName>
</protein>
<dbReference type="InterPro" id="IPR003213">
    <property type="entry name" value="Cyt_c_oxidase_su6B"/>
</dbReference>
<comment type="subcellular location">
    <subcellularLocation>
        <location evidence="1">Mitochondrion</location>
    </subcellularLocation>
</comment>
<dbReference type="Pfam" id="PF02297">
    <property type="entry name" value="COX6B"/>
    <property type="match status" value="1"/>
</dbReference>
<dbReference type="PANTHER" id="PTHR46281">
    <property type="entry name" value="CYTOCHROME C OXIDASE SUBUNIT 6B"/>
    <property type="match status" value="1"/>
</dbReference>
<keyword evidence="5" id="KW-1185">Reference proteome</keyword>
<dbReference type="AlphaFoldDB" id="A0AAD3SX01"/>
<organism evidence="4 5">
    <name type="scientific">Nepenthes gracilis</name>
    <name type="common">Slender pitcher plant</name>
    <dbReference type="NCBI Taxonomy" id="150966"/>
    <lineage>
        <taxon>Eukaryota</taxon>
        <taxon>Viridiplantae</taxon>
        <taxon>Streptophyta</taxon>
        <taxon>Embryophyta</taxon>
        <taxon>Tracheophyta</taxon>
        <taxon>Spermatophyta</taxon>
        <taxon>Magnoliopsida</taxon>
        <taxon>eudicotyledons</taxon>
        <taxon>Gunneridae</taxon>
        <taxon>Pentapetalae</taxon>
        <taxon>Caryophyllales</taxon>
        <taxon>Nepenthaceae</taxon>
        <taxon>Nepenthes</taxon>
    </lineage>
</organism>
<evidence type="ECO:0000256" key="3">
    <source>
        <dbReference type="ARBA" id="ARBA00023157"/>
    </source>
</evidence>
<proteinExistence type="predicted"/>
<name>A0AAD3SX01_NEPGR</name>
<keyword evidence="2" id="KW-0496">Mitochondrion</keyword>
<evidence type="ECO:0000256" key="1">
    <source>
        <dbReference type="ARBA" id="ARBA00004173"/>
    </source>
</evidence>
<dbReference type="SUPFAM" id="SSF47694">
    <property type="entry name" value="Cytochrome c oxidase subunit h"/>
    <property type="match status" value="1"/>
</dbReference>